<dbReference type="Gene3D" id="3.40.50.1820">
    <property type="entry name" value="alpha/beta hydrolase"/>
    <property type="match status" value="2"/>
</dbReference>
<keyword evidence="1" id="KW-0378">Hydrolase</keyword>
<feature type="signal peptide" evidence="5">
    <location>
        <begin position="1"/>
        <end position="19"/>
    </location>
</feature>
<dbReference type="Pfam" id="PF12740">
    <property type="entry name" value="PETase"/>
    <property type="match status" value="1"/>
</dbReference>
<dbReference type="Proteomes" id="UP001242045">
    <property type="component" value="Unassembled WGS sequence"/>
</dbReference>
<keyword evidence="3" id="KW-0443">Lipid metabolism</keyword>
<sequence length="774" mass="81739">MVIRLRHLLIAFSLSAGLAGCGGSSSNNGFSGIAPPPDSSTPTSTGPVGGTVTPFVPETPQATPPSATTSTETSTPPPKFSPVTRFEKQVPAVQDGAIYATEAGDYDLGSVMVSTADATPAVFMARIHGGLWYPGKPLLASSTQPSTYPVVVLLHGQHSPAVPNYQGYEYLASNLAAQGYVVLSIDANDINAASSGDFTSQSRGQLVLATLDKLKKINDGTQTTNGIALSSLVGKIDLDRVGIMGHSRGGQGINDAIQLNDQRIGVTLTQLRSALGTVQRQRNSWVSSVWFSAPGATKTTGTRQAFLATLDGLLATLRTPVLSDADLSAFLDNQNITLAAGAATGPEAPPKYVFKAAVSLAPTDGRRFLRIANVPFMAMIPTCDGDVRNLNGAHAFDRNRFGQDAADTAPRFQIVVRGANHNFFNSQWTRDDYPDSAFDYCYLSSMTESGIRLAPADQTAVGLFVINSFMRHFVGQEAAFAPYWNGSAPLPAKACPGGRWPCDSRVALTLQTNGKTNGLNNHKVIAPFDDTYGFNQPYDDATSMLHMGDPLDLVDTLAFAGNLHTCATDRALPDSAIPRSCTPLMQPDAFFRTSPIGNRSTYSGGLVSSPNQLLLGLSKPDMPLAITLKEPVVGTGAPSVSADDLSTGGYDTLSFRIAMIRPDLAKEQPQPAQEVTVTLTDSKGVNSPAIKVSDFSDALDSSMGLTIPAGSRAAELLNMVAIPIAAFKPDPTSPSAFDPARLKTLTLKFANAPNDGTKVALTDVQLQIFGRTPH</sequence>
<evidence type="ECO:0000256" key="2">
    <source>
        <dbReference type="ARBA" id="ARBA00022963"/>
    </source>
</evidence>
<evidence type="ECO:0000259" key="6">
    <source>
        <dbReference type="Pfam" id="PF12740"/>
    </source>
</evidence>
<evidence type="ECO:0000313" key="7">
    <source>
        <dbReference type="EMBL" id="MDP9892920.1"/>
    </source>
</evidence>
<dbReference type="PANTHER" id="PTHR10272:SF0">
    <property type="entry name" value="PLATELET-ACTIVATING FACTOR ACETYLHYDROLASE"/>
    <property type="match status" value="1"/>
</dbReference>
<name>A0AAW8CW54_9BURK</name>
<feature type="chain" id="PRO_5043566652" description="PET hydrolase/cutinase-like domain-containing protein" evidence="5">
    <location>
        <begin position="20"/>
        <end position="774"/>
    </location>
</feature>
<dbReference type="PROSITE" id="PS51257">
    <property type="entry name" value="PROKAR_LIPOPROTEIN"/>
    <property type="match status" value="1"/>
</dbReference>
<evidence type="ECO:0000256" key="3">
    <source>
        <dbReference type="ARBA" id="ARBA00023098"/>
    </source>
</evidence>
<dbReference type="AlphaFoldDB" id="A0AAW8CW54"/>
<dbReference type="GO" id="GO:0003847">
    <property type="term" value="F:1-alkyl-2-acetylglycerophosphocholine esterase activity"/>
    <property type="evidence" value="ECO:0007669"/>
    <property type="project" value="TreeGrafter"/>
</dbReference>
<dbReference type="RefSeq" id="WP_307684677.1">
    <property type="nucleotide sequence ID" value="NZ_JAUSRD010000004.1"/>
</dbReference>
<dbReference type="InterPro" id="IPR041127">
    <property type="entry name" value="PET_hydrolase/cutinase-like"/>
</dbReference>
<evidence type="ECO:0000256" key="1">
    <source>
        <dbReference type="ARBA" id="ARBA00022801"/>
    </source>
</evidence>
<dbReference type="InterPro" id="IPR029058">
    <property type="entry name" value="AB_hydrolase_fold"/>
</dbReference>
<feature type="region of interest" description="Disordered" evidence="4">
    <location>
        <begin position="29"/>
        <end position="83"/>
    </location>
</feature>
<gene>
    <name evidence="7" type="ORF">J2W31_002031</name>
</gene>
<dbReference type="GO" id="GO:0016042">
    <property type="term" value="P:lipid catabolic process"/>
    <property type="evidence" value="ECO:0007669"/>
    <property type="project" value="UniProtKB-KW"/>
</dbReference>
<accession>A0AAW8CW54</accession>
<evidence type="ECO:0000256" key="5">
    <source>
        <dbReference type="SAM" id="SignalP"/>
    </source>
</evidence>
<evidence type="ECO:0000313" key="8">
    <source>
        <dbReference type="Proteomes" id="UP001242045"/>
    </source>
</evidence>
<proteinExistence type="predicted"/>
<reference evidence="7" key="1">
    <citation type="submission" date="2023-07" db="EMBL/GenBank/DDBJ databases">
        <title>Sorghum-associated microbial communities from plants grown in Nebraska, USA.</title>
        <authorList>
            <person name="Schachtman D."/>
        </authorList>
    </citation>
    <scope>NUCLEOTIDE SEQUENCE</scope>
    <source>
        <strain evidence="7">DS3754</strain>
    </source>
</reference>
<organism evidence="7 8">
    <name type="scientific">Variovorax boronicumulans</name>
    <dbReference type="NCBI Taxonomy" id="436515"/>
    <lineage>
        <taxon>Bacteria</taxon>
        <taxon>Pseudomonadati</taxon>
        <taxon>Pseudomonadota</taxon>
        <taxon>Betaproteobacteria</taxon>
        <taxon>Burkholderiales</taxon>
        <taxon>Comamonadaceae</taxon>
        <taxon>Variovorax</taxon>
    </lineage>
</organism>
<dbReference type="EMBL" id="JAUSRD010000004">
    <property type="protein sequence ID" value="MDP9892920.1"/>
    <property type="molecule type" value="Genomic_DNA"/>
</dbReference>
<dbReference type="SUPFAM" id="SSF53474">
    <property type="entry name" value="alpha/beta-Hydrolases"/>
    <property type="match status" value="1"/>
</dbReference>
<keyword evidence="5" id="KW-0732">Signal</keyword>
<dbReference type="PANTHER" id="PTHR10272">
    <property type="entry name" value="PLATELET-ACTIVATING FACTOR ACETYLHYDROLASE"/>
    <property type="match status" value="1"/>
</dbReference>
<keyword evidence="2" id="KW-0442">Lipid degradation</keyword>
<feature type="domain" description="PET hydrolase/cutinase-like" evidence="6">
    <location>
        <begin position="166"/>
        <end position="258"/>
    </location>
</feature>
<evidence type="ECO:0000256" key="4">
    <source>
        <dbReference type="SAM" id="MobiDB-lite"/>
    </source>
</evidence>
<feature type="compositionally biased region" description="Low complexity" evidence="4">
    <location>
        <begin position="40"/>
        <end position="74"/>
    </location>
</feature>
<protein>
    <recommendedName>
        <fullName evidence="6">PET hydrolase/cutinase-like domain-containing protein</fullName>
    </recommendedName>
</protein>
<comment type="caution">
    <text evidence="7">The sequence shown here is derived from an EMBL/GenBank/DDBJ whole genome shotgun (WGS) entry which is preliminary data.</text>
</comment>